<comment type="caution">
    <text evidence="1">The sequence shown here is derived from an EMBL/GenBank/DDBJ whole genome shotgun (WGS) entry which is preliminary data.</text>
</comment>
<accession>A0ABT2FL30</accession>
<keyword evidence="2" id="KW-1185">Reference proteome</keyword>
<dbReference type="Proteomes" id="UP001201549">
    <property type="component" value="Unassembled WGS sequence"/>
</dbReference>
<dbReference type="EMBL" id="JAKOGG010000006">
    <property type="protein sequence ID" value="MCS4557032.1"/>
    <property type="molecule type" value="Genomic_DNA"/>
</dbReference>
<dbReference type="RefSeq" id="WP_238896467.1">
    <property type="nucleotide sequence ID" value="NZ_JAKOGG010000006.1"/>
</dbReference>
<organism evidence="1 2">
    <name type="scientific">Shewanella electrica</name>
    <dbReference type="NCBI Taxonomy" id="515560"/>
    <lineage>
        <taxon>Bacteria</taxon>
        <taxon>Pseudomonadati</taxon>
        <taxon>Pseudomonadota</taxon>
        <taxon>Gammaproteobacteria</taxon>
        <taxon>Alteromonadales</taxon>
        <taxon>Shewanellaceae</taxon>
        <taxon>Shewanella</taxon>
    </lineage>
</organism>
<evidence type="ECO:0000313" key="2">
    <source>
        <dbReference type="Proteomes" id="UP001201549"/>
    </source>
</evidence>
<name>A0ABT2FL30_9GAMM</name>
<gene>
    <name evidence="1" type="ORF">L9G74_11310</name>
</gene>
<reference evidence="2" key="1">
    <citation type="submission" date="2023-07" db="EMBL/GenBank/DDBJ databases">
        <title>Shewanella mangrovi sp. nov., an acetaldehyde- degrading bacterium isolated from mangrove sediment.</title>
        <authorList>
            <person name="Liu Y."/>
        </authorList>
    </citation>
    <scope>NUCLEOTIDE SEQUENCE [LARGE SCALE GENOMIC DNA]</scope>
    <source>
        <strain evidence="2">C32</strain>
    </source>
</reference>
<proteinExistence type="predicted"/>
<protein>
    <submittedName>
        <fullName evidence="1">Uncharacterized protein</fullName>
    </submittedName>
</protein>
<sequence length="232" mass="25064">MLLVAVVHLILLSWFSLRPVLPVLAEVKPPPLVIHSFLYRAPTKVNVLPPSDIAPDEDITTEVTVASAAVTPNHSSEATIATSAGSASDSVIDAAPATTPVNEIKPVAKVNIRDLTANYLQQQQSQAIGKLPADYATSVSKQGFSDMTAKPKSLQLPQQTLSERDGSLDAALDPNRIVKVGSTCYRVVKTPTQLNPYAENLGFPFKCGQTDDEKLLEASLKARIQQHRQKPY</sequence>
<evidence type="ECO:0000313" key="1">
    <source>
        <dbReference type="EMBL" id="MCS4557032.1"/>
    </source>
</evidence>